<dbReference type="AlphaFoldDB" id="A0A081CQI7"/>
<dbReference type="InterPro" id="IPR021251">
    <property type="entry name" value="DUF2793"/>
</dbReference>
<name>A0A081CQI7_9HYPH</name>
<proteinExistence type="predicted"/>
<evidence type="ECO:0008006" key="3">
    <source>
        <dbReference type="Google" id="ProtNLM"/>
    </source>
</evidence>
<evidence type="ECO:0000313" key="2">
    <source>
        <dbReference type="Proteomes" id="UP000028701"/>
    </source>
</evidence>
<evidence type="ECO:0000313" key="1">
    <source>
        <dbReference type="EMBL" id="GAK68933.1"/>
    </source>
</evidence>
<gene>
    <name evidence="1" type="ORF">RRU01S_03_01010</name>
</gene>
<dbReference type="EMBL" id="BBJU01000003">
    <property type="protein sequence ID" value="GAK68933.1"/>
    <property type="molecule type" value="Genomic_DNA"/>
</dbReference>
<comment type="caution">
    <text evidence="1">The sequence shown here is derived from an EMBL/GenBank/DDBJ whole genome shotgun (WGS) entry which is preliminary data.</text>
</comment>
<organism evidence="1 2">
    <name type="scientific">Agrobacterium rubi TR3 = NBRC 13261</name>
    <dbReference type="NCBI Taxonomy" id="1368415"/>
    <lineage>
        <taxon>Bacteria</taxon>
        <taxon>Pseudomonadati</taxon>
        <taxon>Pseudomonadota</taxon>
        <taxon>Alphaproteobacteria</taxon>
        <taxon>Hyphomicrobiales</taxon>
        <taxon>Rhizobiaceae</taxon>
        <taxon>Rhizobium/Agrobacterium group</taxon>
        <taxon>Agrobacterium</taxon>
    </lineage>
</organism>
<dbReference type="RefSeq" id="WP_045228530.1">
    <property type="nucleotide sequence ID" value="NZ_BBJU01000003.1"/>
</dbReference>
<sequence>MIEQTSRLELPYILPSQAQKHVTHNEALQRLDAITQLTITSEISEPPQDAEDGDCFLIASTPTGEWERQAGKIAFRQDDAWIYIVPREGWQAWFLDTGRTKVLHEGRWQDAPLPATGAFQQLGVNASADVENRLTVASPASLFTNVGGGHQVKVNKATPADTASLLFQSGWSGRAEMGLAGTDSFSIKTSANGADWKTALSISGAGHVIMPQRPVARAGRASGNVSHTAGTLSGFTDLPIQQGGFALGNIVAETQKDLVVAVTGLYLITLSLLVISSSGHTVTIRINDTSSSFALSGTASAANGMQSASFIVPLNEKDRISLAHGGICQLAYGPGKTEISLAML</sequence>
<dbReference type="eggNOG" id="ENOG502Z9IR">
    <property type="taxonomic scope" value="Bacteria"/>
</dbReference>
<accession>A0A081CQI7</accession>
<protein>
    <recommendedName>
        <fullName evidence="3">DUF2793 domain-containing protein</fullName>
    </recommendedName>
</protein>
<dbReference type="Proteomes" id="UP000028701">
    <property type="component" value="Unassembled WGS sequence"/>
</dbReference>
<dbReference type="Pfam" id="PF10983">
    <property type="entry name" value="DUF2793"/>
    <property type="match status" value="1"/>
</dbReference>
<dbReference type="OrthoDB" id="564699at2"/>
<reference evidence="1 2" key="1">
    <citation type="submission" date="2014-08" db="EMBL/GenBank/DDBJ databases">
        <title>Whole genome shotgun sequence of Rhizobium rubi NBRC 13261.</title>
        <authorList>
            <person name="Katano-Makiyama Y."/>
            <person name="Hosoyama A."/>
            <person name="Hashimoto M."/>
            <person name="Hosoyama Y."/>
            <person name="Noguchi M."/>
            <person name="Tsuchikane K."/>
            <person name="Uohara A."/>
            <person name="Ohji S."/>
            <person name="Ichikawa N."/>
            <person name="Kimura A."/>
            <person name="Yamazoe A."/>
            <person name="Fujita N."/>
        </authorList>
    </citation>
    <scope>NUCLEOTIDE SEQUENCE [LARGE SCALE GENOMIC DNA]</scope>
    <source>
        <strain evidence="1 2">NBRC 13261</strain>
    </source>
</reference>